<dbReference type="SMART" id="SM00421">
    <property type="entry name" value="HTH_LUXR"/>
    <property type="match status" value="1"/>
</dbReference>
<evidence type="ECO:0000259" key="4">
    <source>
        <dbReference type="PROSITE" id="PS50043"/>
    </source>
</evidence>
<dbReference type="Gene3D" id="1.10.10.10">
    <property type="entry name" value="Winged helix-like DNA-binding domain superfamily/Winged helix DNA-binding domain"/>
    <property type="match status" value="1"/>
</dbReference>
<dbReference type="InterPro" id="IPR036388">
    <property type="entry name" value="WH-like_DNA-bd_sf"/>
</dbReference>
<dbReference type="PRINTS" id="PR00038">
    <property type="entry name" value="HTHLUXR"/>
</dbReference>
<dbReference type="SUPFAM" id="SSF46894">
    <property type="entry name" value="C-terminal effector domain of the bipartite response regulators"/>
    <property type="match status" value="1"/>
</dbReference>
<keyword evidence="1" id="KW-0805">Transcription regulation</keyword>
<name>A0A9W6GVD6_9HYPH</name>
<organism evidence="5 6">
    <name type="scientific">Methylocystis echinoides</name>
    <dbReference type="NCBI Taxonomy" id="29468"/>
    <lineage>
        <taxon>Bacteria</taxon>
        <taxon>Pseudomonadati</taxon>
        <taxon>Pseudomonadota</taxon>
        <taxon>Alphaproteobacteria</taxon>
        <taxon>Hyphomicrobiales</taxon>
        <taxon>Methylocystaceae</taxon>
        <taxon>Methylocystis</taxon>
    </lineage>
</organism>
<dbReference type="Pfam" id="PF03472">
    <property type="entry name" value="Autoind_bind"/>
    <property type="match status" value="1"/>
</dbReference>
<evidence type="ECO:0000256" key="3">
    <source>
        <dbReference type="ARBA" id="ARBA00023163"/>
    </source>
</evidence>
<dbReference type="CDD" id="cd06170">
    <property type="entry name" value="LuxR_C_like"/>
    <property type="match status" value="1"/>
</dbReference>
<dbReference type="InterPro" id="IPR005143">
    <property type="entry name" value="TF_LuxR_autoind-bd_dom"/>
</dbReference>
<dbReference type="EMBL" id="BSEC01000001">
    <property type="protein sequence ID" value="GLI93633.1"/>
    <property type="molecule type" value="Genomic_DNA"/>
</dbReference>
<dbReference type="SUPFAM" id="SSF75516">
    <property type="entry name" value="Pheromone-binding domain of LuxR-like quorum-sensing transcription factors"/>
    <property type="match status" value="1"/>
</dbReference>
<protein>
    <submittedName>
        <fullName evidence="5">Histidine kinase</fullName>
    </submittedName>
</protein>
<dbReference type="Pfam" id="PF00196">
    <property type="entry name" value="GerE"/>
    <property type="match status" value="1"/>
</dbReference>
<proteinExistence type="predicted"/>
<comment type="caution">
    <text evidence="5">The sequence shown here is derived from an EMBL/GenBank/DDBJ whole genome shotgun (WGS) entry which is preliminary data.</text>
</comment>
<dbReference type="InterPro" id="IPR036693">
    <property type="entry name" value="TF_LuxR_autoind-bd_dom_sf"/>
</dbReference>
<reference evidence="5" key="1">
    <citation type="journal article" date="2023" name="Int. J. Syst. Evol. Microbiol.">
        <title>Methylocystis iwaonis sp. nov., a type II methane-oxidizing bacterium from surface soil of a rice paddy field in Japan, and emended description of the genus Methylocystis (ex Whittenbury et al. 1970) Bowman et al. 1993.</title>
        <authorList>
            <person name="Kaise H."/>
            <person name="Sawadogo J.B."/>
            <person name="Alam M.S."/>
            <person name="Ueno C."/>
            <person name="Dianou D."/>
            <person name="Shinjo R."/>
            <person name="Asakawa S."/>
        </authorList>
    </citation>
    <scope>NUCLEOTIDE SEQUENCE</scope>
    <source>
        <strain evidence="5">LMG27198</strain>
    </source>
</reference>
<dbReference type="Proteomes" id="UP001144323">
    <property type="component" value="Unassembled WGS sequence"/>
</dbReference>
<sequence>MELVGLIESVEEAAGEPLQIIDAARRFLDLRHLSYVALTFPKPSGSKLPIFTSTYPIQWQNHYVERDYVRIDPVVVEAAKSNLPVDWTKLDTLSEPGRTLFGEAREFGIPTTGLTIPFRGQQGELAVLSACADFSARTWEDYKHENIWKLMVANSLIHRRILDIHNIADRRPKLTRREIECLCWTSQGKTCADVATILNIAETTARCYLNSARSKLNCVTIAHCVAKAISMRLIPPVS</sequence>
<dbReference type="InterPro" id="IPR016032">
    <property type="entry name" value="Sig_transdc_resp-reg_C-effctor"/>
</dbReference>
<dbReference type="InterPro" id="IPR000792">
    <property type="entry name" value="Tscrpt_reg_LuxR_C"/>
</dbReference>
<accession>A0A9W6GVD6</accession>
<keyword evidence="2" id="KW-0238">DNA-binding</keyword>
<feature type="domain" description="HTH luxR-type" evidence="4">
    <location>
        <begin position="167"/>
        <end position="232"/>
    </location>
</feature>
<evidence type="ECO:0000313" key="5">
    <source>
        <dbReference type="EMBL" id="GLI93633.1"/>
    </source>
</evidence>
<keyword evidence="5" id="KW-0808">Transferase</keyword>
<keyword evidence="5" id="KW-0418">Kinase</keyword>
<evidence type="ECO:0000256" key="2">
    <source>
        <dbReference type="ARBA" id="ARBA00023125"/>
    </source>
</evidence>
<dbReference type="GO" id="GO:0003677">
    <property type="term" value="F:DNA binding"/>
    <property type="evidence" value="ECO:0007669"/>
    <property type="project" value="UniProtKB-KW"/>
</dbReference>
<gene>
    <name evidence="5" type="ORF">LMG27198_26250</name>
</gene>
<dbReference type="GO" id="GO:0006355">
    <property type="term" value="P:regulation of DNA-templated transcription"/>
    <property type="evidence" value="ECO:0007669"/>
    <property type="project" value="InterPro"/>
</dbReference>
<dbReference type="GO" id="GO:0016301">
    <property type="term" value="F:kinase activity"/>
    <property type="evidence" value="ECO:0007669"/>
    <property type="project" value="UniProtKB-KW"/>
</dbReference>
<keyword evidence="6" id="KW-1185">Reference proteome</keyword>
<keyword evidence="3" id="KW-0804">Transcription</keyword>
<dbReference type="PROSITE" id="PS50043">
    <property type="entry name" value="HTH_LUXR_2"/>
    <property type="match status" value="1"/>
</dbReference>
<dbReference type="AlphaFoldDB" id="A0A9W6GVD6"/>
<evidence type="ECO:0000256" key="1">
    <source>
        <dbReference type="ARBA" id="ARBA00023015"/>
    </source>
</evidence>
<dbReference type="Gene3D" id="3.30.450.80">
    <property type="entry name" value="Transcription factor LuxR-like, autoinducer-binding domain"/>
    <property type="match status" value="1"/>
</dbReference>
<evidence type="ECO:0000313" key="6">
    <source>
        <dbReference type="Proteomes" id="UP001144323"/>
    </source>
</evidence>